<dbReference type="EMBL" id="CP036299">
    <property type="protein sequence ID" value="QDV31105.1"/>
    <property type="molecule type" value="Genomic_DNA"/>
</dbReference>
<dbReference type="GO" id="GO:0004016">
    <property type="term" value="F:adenylate cyclase activity"/>
    <property type="evidence" value="ECO:0007669"/>
    <property type="project" value="UniProtKB-EC"/>
</dbReference>
<organism evidence="3 4">
    <name type="scientific">Planctopirus ephydatiae</name>
    <dbReference type="NCBI Taxonomy" id="2528019"/>
    <lineage>
        <taxon>Bacteria</taxon>
        <taxon>Pseudomonadati</taxon>
        <taxon>Planctomycetota</taxon>
        <taxon>Planctomycetia</taxon>
        <taxon>Planctomycetales</taxon>
        <taxon>Planctomycetaceae</taxon>
        <taxon>Planctopirus</taxon>
    </lineage>
</organism>
<dbReference type="InterPro" id="IPR000253">
    <property type="entry name" value="FHA_dom"/>
</dbReference>
<dbReference type="GO" id="GO:0006171">
    <property type="term" value="P:cAMP biosynthetic process"/>
    <property type="evidence" value="ECO:0007669"/>
    <property type="project" value="TreeGrafter"/>
</dbReference>
<dbReference type="PROSITE" id="PS50125">
    <property type="entry name" value="GUANYLATE_CYCLASE_2"/>
    <property type="match status" value="1"/>
</dbReference>
<keyword evidence="4" id="KW-1185">Reference proteome</keyword>
<dbReference type="PANTHER" id="PTHR43081:SF20">
    <property type="entry name" value="TWO-COMPONENT RESPONSE REGULATOR"/>
    <property type="match status" value="1"/>
</dbReference>
<accession>A0A518GR81</accession>
<dbReference type="SUPFAM" id="SSF49879">
    <property type="entry name" value="SMAD/FHA domain"/>
    <property type="match status" value="1"/>
</dbReference>
<dbReference type="OrthoDB" id="9806704at2"/>
<dbReference type="PANTHER" id="PTHR43081">
    <property type="entry name" value="ADENYLATE CYCLASE, TERMINAL-DIFFERENTIATION SPECIFIC-RELATED"/>
    <property type="match status" value="1"/>
</dbReference>
<dbReference type="InterPro" id="IPR001054">
    <property type="entry name" value="A/G_cyclase"/>
</dbReference>
<dbReference type="CDD" id="cd07302">
    <property type="entry name" value="CHD"/>
    <property type="match status" value="1"/>
</dbReference>
<gene>
    <name evidence="3" type="primary">cyaB</name>
    <name evidence="3" type="ORF">Spb1_30430</name>
</gene>
<dbReference type="CDD" id="cd00060">
    <property type="entry name" value="FHA"/>
    <property type="match status" value="1"/>
</dbReference>
<dbReference type="Gene3D" id="3.30.70.1230">
    <property type="entry name" value="Nucleotide cyclase"/>
    <property type="match status" value="1"/>
</dbReference>
<dbReference type="SMART" id="SM00044">
    <property type="entry name" value="CYCc"/>
    <property type="match status" value="1"/>
</dbReference>
<dbReference type="SUPFAM" id="SSF55073">
    <property type="entry name" value="Nucleotide cyclase"/>
    <property type="match status" value="1"/>
</dbReference>
<evidence type="ECO:0000259" key="1">
    <source>
        <dbReference type="PROSITE" id="PS50006"/>
    </source>
</evidence>
<keyword evidence="3" id="KW-0456">Lyase</keyword>
<reference evidence="3 4" key="1">
    <citation type="submission" date="2019-02" db="EMBL/GenBank/DDBJ databases">
        <title>Deep-cultivation of Planctomycetes and their phenomic and genomic characterization uncovers novel biology.</title>
        <authorList>
            <person name="Wiegand S."/>
            <person name="Jogler M."/>
            <person name="Boedeker C."/>
            <person name="Pinto D."/>
            <person name="Vollmers J."/>
            <person name="Rivas-Marin E."/>
            <person name="Kohn T."/>
            <person name="Peeters S.H."/>
            <person name="Heuer A."/>
            <person name="Rast P."/>
            <person name="Oberbeckmann S."/>
            <person name="Bunk B."/>
            <person name="Jeske O."/>
            <person name="Meyerdierks A."/>
            <person name="Storesund J.E."/>
            <person name="Kallscheuer N."/>
            <person name="Luecker S."/>
            <person name="Lage O.M."/>
            <person name="Pohl T."/>
            <person name="Merkel B.J."/>
            <person name="Hornburger P."/>
            <person name="Mueller R.-W."/>
            <person name="Bruemmer F."/>
            <person name="Labrenz M."/>
            <person name="Spormann A.M."/>
            <person name="Op den Camp H."/>
            <person name="Overmann J."/>
            <person name="Amann R."/>
            <person name="Jetten M.S.M."/>
            <person name="Mascher T."/>
            <person name="Medema M.H."/>
            <person name="Devos D.P."/>
            <person name="Kaster A.-K."/>
            <person name="Ovreas L."/>
            <person name="Rohde M."/>
            <person name="Galperin M.Y."/>
            <person name="Jogler C."/>
        </authorList>
    </citation>
    <scope>NUCLEOTIDE SEQUENCE [LARGE SCALE GENOMIC DNA]</scope>
    <source>
        <strain evidence="3 4">Spb1</strain>
    </source>
</reference>
<name>A0A518GR81_9PLAN</name>
<proteinExistence type="predicted"/>
<feature type="domain" description="FHA" evidence="1">
    <location>
        <begin position="25"/>
        <end position="76"/>
    </location>
</feature>
<dbReference type="Pfam" id="PF00211">
    <property type="entry name" value="Guanylate_cyc"/>
    <property type="match status" value="1"/>
</dbReference>
<dbReference type="EC" id="4.6.1.1" evidence="3"/>
<dbReference type="Proteomes" id="UP000315349">
    <property type="component" value="Chromosome"/>
</dbReference>
<dbReference type="InterPro" id="IPR029787">
    <property type="entry name" value="Nucleotide_cyclase"/>
</dbReference>
<dbReference type="InterPro" id="IPR008984">
    <property type="entry name" value="SMAD_FHA_dom_sf"/>
</dbReference>
<dbReference type="AlphaFoldDB" id="A0A518GR81"/>
<dbReference type="PROSITE" id="PS50006">
    <property type="entry name" value="FHA_DOMAIN"/>
    <property type="match status" value="1"/>
</dbReference>
<evidence type="ECO:0000313" key="4">
    <source>
        <dbReference type="Proteomes" id="UP000315349"/>
    </source>
</evidence>
<dbReference type="RefSeq" id="WP_145301493.1">
    <property type="nucleotide sequence ID" value="NZ_CP036299.1"/>
</dbReference>
<sequence length="598" mass="66411">MYEVIATNAEGHLWGRFPLLANRPLTVGRAPACDISIPHDPYVSRKQATLQLQSDHLVVSRLTEATNPVFFQGKEIDVCRVEIGQCLVVGSTILRVVALQENEAVQGLTPSAAEPAVSQVNFSSQALKKVRYPDAENRIEVLTHLPEVIAGARTEAELFVRLCKLLLRGIVNAEAAGIVELTRDDTVRLLHWDRRRETAGEFRPSRRLVQEALASSQPHSVLQVWDPQQTTQLDHTFTVDFDWASCTPVEGLSLQKTGFYLAGQRNLPVNETAFDLDRTHLDADVKFTELVSQIIGAVLKSRRWERQRSGLRQFFAPPILAALGDDLDTALLEPCECDVTVMFCDLRGFSQKAEGASDDLLGLLDRVSRALGVMTQQILSHGGVTGDFQGDATLGFWGWPFPSTDLAVNACRAALAIRCEFDSKRGRKDHPLSDFAMGIGLAHGRAVAGKIGTLEQVKVTVFGPVVNLASRLEGLTKQLRVPILLDDATAQLIRQRLPPEIGRLRKLARVLPYGMDRPVVVHELLPGEKDYPLLSDSQIQTYELGVEKFIEGDWEEAYRCLHSMPSSDRAQDFLIHQIAMNNRQPPKDWDGTIRFPGK</sequence>
<feature type="domain" description="Guanylate cyclase" evidence="2">
    <location>
        <begin position="340"/>
        <end position="473"/>
    </location>
</feature>
<dbReference type="GO" id="GO:0035556">
    <property type="term" value="P:intracellular signal transduction"/>
    <property type="evidence" value="ECO:0007669"/>
    <property type="project" value="InterPro"/>
</dbReference>
<dbReference type="KEGG" id="peh:Spb1_30430"/>
<protein>
    <submittedName>
        <fullName evidence="3">Adenylate cyclase 2</fullName>
        <ecNumber evidence="3">4.6.1.1</ecNumber>
    </submittedName>
</protein>
<evidence type="ECO:0000313" key="3">
    <source>
        <dbReference type="EMBL" id="QDV31105.1"/>
    </source>
</evidence>
<evidence type="ECO:0000259" key="2">
    <source>
        <dbReference type="PROSITE" id="PS50125"/>
    </source>
</evidence>
<dbReference type="Gene3D" id="2.60.200.20">
    <property type="match status" value="1"/>
</dbReference>
<dbReference type="InterPro" id="IPR050697">
    <property type="entry name" value="Adenylyl/Guanylyl_Cyclase_3/4"/>
</dbReference>
<dbReference type="Pfam" id="PF00498">
    <property type="entry name" value="FHA"/>
    <property type="match status" value="1"/>
</dbReference>